<comment type="caution">
    <text evidence="1">The sequence shown here is derived from an EMBL/GenBank/DDBJ whole genome shotgun (WGS) entry which is preliminary data.</text>
</comment>
<protein>
    <submittedName>
        <fullName evidence="1">Uncharacterized protein</fullName>
    </submittedName>
</protein>
<accession>A0A816F5P4</accession>
<dbReference type="AlphaFoldDB" id="A0A816F5P4"/>
<dbReference type="EMBL" id="CAJNOR010011026">
    <property type="protein sequence ID" value="CAF1658549.1"/>
    <property type="molecule type" value="Genomic_DNA"/>
</dbReference>
<dbReference type="Proteomes" id="UP000663828">
    <property type="component" value="Unassembled WGS sequence"/>
</dbReference>
<sequence length="306" mass="34841">MGKISGPKCASRILLKCLAISQKSSKTIITREQSHKGPNPLVVLDTPSSSTYGRKMSFKLVNHFGRFPLASFHSIGNLPEVLPNVSYVIKHDLELIKLPISTVLHKALQLPSSGFPNQTSVMNIYAARNYWLSNLDGAEQYVEWGYENLLNFELVFQQTILQLAIGYEITWKDLFELLRYYGDVITNDYSYHPAVDGIKKRSCHPQDWFVVNQQPTILKSRNTTFGGSKQDLSRVSFTKALDIISRQIQFLNLNGLMIAEIAIRIPRDSLRILETKCEEDFYPCGTKSYRLDQFQCYPGGLIFAFQ</sequence>
<gene>
    <name evidence="1" type="ORF">XAT740_LOCUS56391</name>
</gene>
<name>A0A816F5P4_ADIRI</name>
<evidence type="ECO:0000313" key="1">
    <source>
        <dbReference type="EMBL" id="CAF1658549.1"/>
    </source>
</evidence>
<evidence type="ECO:0000313" key="2">
    <source>
        <dbReference type="Proteomes" id="UP000663828"/>
    </source>
</evidence>
<keyword evidence="2" id="KW-1185">Reference proteome</keyword>
<reference evidence="1" key="1">
    <citation type="submission" date="2021-02" db="EMBL/GenBank/DDBJ databases">
        <authorList>
            <person name="Nowell W R."/>
        </authorList>
    </citation>
    <scope>NUCLEOTIDE SEQUENCE</scope>
</reference>
<proteinExistence type="predicted"/>
<organism evidence="1 2">
    <name type="scientific">Adineta ricciae</name>
    <name type="common">Rotifer</name>
    <dbReference type="NCBI Taxonomy" id="249248"/>
    <lineage>
        <taxon>Eukaryota</taxon>
        <taxon>Metazoa</taxon>
        <taxon>Spiralia</taxon>
        <taxon>Gnathifera</taxon>
        <taxon>Rotifera</taxon>
        <taxon>Eurotatoria</taxon>
        <taxon>Bdelloidea</taxon>
        <taxon>Adinetida</taxon>
        <taxon>Adinetidae</taxon>
        <taxon>Adineta</taxon>
    </lineage>
</organism>